<feature type="transmembrane region" description="Helical" evidence="6">
    <location>
        <begin position="79"/>
        <end position="100"/>
    </location>
</feature>
<dbReference type="InterPro" id="IPR030417">
    <property type="entry name" value="MS4A"/>
</dbReference>
<keyword evidence="4 6" id="KW-1133">Transmembrane helix</keyword>
<reference evidence="8" key="1">
    <citation type="submission" date="2025-08" db="UniProtKB">
        <authorList>
            <consortium name="RefSeq"/>
        </authorList>
    </citation>
    <scope>IDENTIFICATION</scope>
    <source>
        <tissue evidence="8">Kidney</tissue>
    </source>
</reference>
<dbReference type="GO" id="GO:0005886">
    <property type="term" value="C:plasma membrane"/>
    <property type="evidence" value="ECO:0007669"/>
    <property type="project" value="TreeGrafter"/>
</dbReference>
<sequence>MMLSQPKAKEEAFDCSTPKGTIIPQRETHGHVYPKEDKPQDELQKEATVLGVIQILCGLMISSLGAIVVFAPYSSHFKPAVSTILMSGYPFVGALCVSRVGSLRGNVLYKCQEGAKPWSNSATSSLISNAVSSAAAGASLFLLAHGLVALRTASQLCDSEKEHLSSLPYSEYYHSVYDVTDCLQAGVSLTGVLVVMLAFTVLELLLAVYASVFWWKQVYPNTSGSVFSSLKSQDHIQHVKKSSSKSWI</sequence>
<dbReference type="Pfam" id="PF04103">
    <property type="entry name" value="CD20"/>
    <property type="match status" value="1"/>
</dbReference>
<dbReference type="CTD" id="58475"/>
<comment type="subcellular location">
    <subcellularLocation>
        <location evidence="1">Membrane</location>
        <topology evidence="1">Multi-pass membrane protein</topology>
    </subcellularLocation>
</comment>
<evidence type="ECO:0000313" key="7">
    <source>
        <dbReference type="Proteomes" id="UP000515202"/>
    </source>
</evidence>
<comment type="similarity">
    <text evidence="2">Belongs to the MS4A family.</text>
</comment>
<evidence type="ECO:0000256" key="1">
    <source>
        <dbReference type="ARBA" id="ARBA00004141"/>
    </source>
</evidence>
<evidence type="ECO:0000313" key="8">
    <source>
        <dbReference type="RefSeq" id="XP_011377759.1"/>
    </source>
</evidence>
<dbReference type="PANTHER" id="PTHR23320">
    <property type="entry name" value="MEMBRANE-SPANNING 4-DOMAINS SUBFAMILY A MS4A -RELATED"/>
    <property type="match status" value="1"/>
</dbReference>
<feature type="transmembrane region" description="Helical" evidence="6">
    <location>
        <begin position="193"/>
        <end position="215"/>
    </location>
</feature>
<evidence type="ECO:0000256" key="2">
    <source>
        <dbReference type="ARBA" id="ARBA00009565"/>
    </source>
</evidence>
<dbReference type="GO" id="GO:0005802">
    <property type="term" value="C:trans-Golgi network"/>
    <property type="evidence" value="ECO:0007669"/>
    <property type="project" value="TreeGrafter"/>
</dbReference>
<protein>
    <submittedName>
        <fullName evidence="8">Membrane-spanning 4-domains subfamily A member 7</fullName>
    </submittedName>
</protein>
<proteinExistence type="inferred from homology"/>
<accession>A0A6P3RQ60</accession>
<dbReference type="InterPro" id="IPR007237">
    <property type="entry name" value="CD20-like"/>
</dbReference>
<dbReference type="RefSeq" id="XP_011377759.1">
    <property type="nucleotide sequence ID" value="XM_011379457.2"/>
</dbReference>
<keyword evidence="5 6" id="KW-0472">Membrane</keyword>
<gene>
    <name evidence="8" type="primary">MS4A7</name>
</gene>
<feature type="transmembrane region" description="Helical" evidence="6">
    <location>
        <begin position="47"/>
        <end position="73"/>
    </location>
</feature>
<dbReference type="KEGG" id="pvp:105305029"/>
<evidence type="ECO:0000256" key="4">
    <source>
        <dbReference type="ARBA" id="ARBA00022989"/>
    </source>
</evidence>
<dbReference type="PANTHER" id="PTHR23320:SF8">
    <property type="entry name" value="MEMBRANE-SPANNING 4-DOMAINS SUBFAMILY A MEMBER 7"/>
    <property type="match status" value="1"/>
</dbReference>
<dbReference type="GO" id="GO:0007166">
    <property type="term" value="P:cell surface receptor signaling pathway"/>
    <property type="evidence" value="ECO:0007669"/>
    <property type="project" value="TreeGrafter"/>
</dbReference>
<evidence type="ECO:0000256" key="6">
    <source>
        <dbReference type="SAM" id="Phobius"/>
    </source>
</evidence>
<keyword evidence="3 6" id="KW-0812">Transmembrane</keyword>
<name>A0A6P3RQ60_PTEVA</name>
<organism evidence="7 8">
    <name type="scientific">Pteropus vampyrus</name>
    <name type="common">Large flying fox</name>
    <dbReference type="NCBI Taxonomy" id="132908"/>
    <lineage>
        <taxon>Eukaryota</taxon>
        <taxon>Metazoa</taxon>
        <taxon>Chordata</taxon>
        <taxon>Craniata</taxon>
        <taxon>Vertebrata</taxon>
        <taxon>Euteleostomi</taxon>
        <taxon>Mammalia</taxon>
        <taxon>Eutheria</taxon>
        <taxon>Laurasiatheria</taxon>
        <taxon>Chiroptera</taxon>
        <taxon>Yinpterochiroptera</taxon>
        <taxon>Pteropodoidea</taxon>
        <taxon>Pteropodidae</taxon>
        <taxon>Pteropodinae</taxon>
        <taxon>Pteropus</taxon>
    </lineage>
</organism>
<dbReference type="Proteomes" id="UP000515202">
    <property type="component" value="Unplaced"/>
</dbReference>
<evidence type="ECO:0000256" key="3">
    <source>
        <dbReference type="ARBA" id="ARBA00022692"/>
    </source>
</evidence>
<dbReference type="AlphaFoldDB" id="A0A6P3RQ60"/>
<dbReference type="OrthoDB" id="9837183at2759"/>
<feature type="transmembrane region" description="Helical" evidence="6">
    <location>
        <begin position="126"/>
        <end position="148"/>
    </location>
</feature>
<keyword evidence="7" id="KW-1185">Reference proteome</keyword>
<dbReference type="GeneID" id="105305029"/>
<evidence type="ECO:0000256" key="5">
    <source>
        <dbReference type="ARBA" id="ARBA00023136"/>
    </source>
</evidence>